<evidence type="ECO:0000256" key="2">
    <source>
        <dbReference type="ARBA" id="ARBA00022701"/>
    </source>
</evidence>
<comment type="similarity">
    <text evidence="1">Belongs to the tubulin family.</text>
</comment>
<dbReference type="PANTHER" id="PTHR36527">
    <property type="entry name" value="OS01G0282866 PROTEIN"/>
    <property type="match status" value="1"/>
</dbReference>
<evidence type="ECO:0000313" key="5">
    <source>
        <dbReference type="EMBL" id="KPP70619.1"/>
    </source>
</evidence>
<evidence type="ECO:0000313" key="6">
    <source>
        <dbReference type="Proteomes" id="UP000034805"/>
    </source>
</evidence>
<organism evidence="5 6">
    <name type="scientific">Scleropages formosus</name>
    <name type="common">Asian bonytongue</name>
    <name type="synonym">Osteoglossum formosum</name>
    <dbReference type="NCBI Taxonomy" id="113540"/>
    <lineage>
        <taxon>Eukaryota</taxon>
        <taxon>Metazoa</taxon>
        <taxon>Chordata</taxon>
        <taxon>Craniata</taxon>
        <taxon>Vertebrata</taxon>
        <taxon>Euteleostomi</taxon>
        <taxon>Actinopterygii</taxon>
        <taxon>Neopterygii</taxon>
        <taxon>Teleostei</taxon>
        <taxon>Osteoglossocephala</taxon>
        <taxon>Osteoglossomorpha</taxon>
        <taxon>Osteoglossiformes</taxon>
        <taxon>Osteoglossidae</taxon>
        <taxon>Scleropages</taxon>
    </lineage>
</organism>
<evidence type="ECO:0000256" key="4">
    <source>
        <dbReference type="ARBA" id="ARBA00023134"/>
    </source>
</evidence>
<dbReference type="GO" id="GO:0005874">
    <property type="term" value="C:microtubule"/>
    <property type="evidence" value="ECO:0007669"/>
    <property type="project" value="UniProtKB-KW"/>
</dbReference>
<sequence>MSVMAMKEVDKQMSNMQNKNSSCFLFVQCPSPSSATARAYRSSSNASLSTAMVRHKAYLHWYTDEGMDEMDFTEAKSNMNDL</sequence>
<protein>
    <recommendedName>
        <fullName evidence="7">Tubulin/FtsZ 2-layer sandwich domain-containing protein</fullName>
    </recommendedName>
</protein>
<dbReference type="AlphaFoldDB" id="A0A0P7ULI1"/>
<dbReference type="EMBL" id="JARO02003379">
    <property type="protein sequence ID" value="KPP70619.1"/>
    <property type="molecule type" value="Genomic_DNA"/>
</dbReference>
<dbReference type="Proteomes" id="UP000034805">
    <property type="component" value="Unassembled WGS sequence"/>
</dbReference>
<name>A0A0P7ULI1_SCLFO</name>
<dbReference type="InterPro" id="IPR023123">
    <property type="entry name" value="Tubulin_C"/>
</dbReference>
<keyword evidence="4" id="KW-0342">GTP-binding</keyword>
<dbReference type="SUPFAM" id="SSF55307">
    <property type="entry name" value="Tubulin C-terminal domain-like"/>
    <property type="match status" value="1"/>
</dbReference>
<dbReference type="Gene3D" id="1.10.287.600">
    <property type="entry name" value="Helix hairpin bin"/>
    <property type="match status" value="1"/>
</dbReference>
<keyword evidence="3" id="KW-0547">Nucleotide-binding</keyword>
<keyword evidence="2" id="KW-0493">Microtubule</keyword>
<feature type="non-terminal residue" evidence="5">
    <location>
        <position position="82"/>
    </location>
</feature>
<proteinExistence type="inferred from homology"/>
<dbReference type="GO" id="GO:0005525">
    <property type="term" value="F:GTP binding"/>
    <property type="evidence" value="ECO:0007669"/>
    <property type="project" value="UniProtKB-KW"/>
</dbReference>
<evidence type="ECO:0008006" key="7">
    <source>
        <dbReference type="Google" id="ProtNLM"/>
    </source>
</evidence>
<dbReference type="PANTHER" id="PTHR36527:SF3">
    <property type="entry name" value="OS01G0282866 PROTEIN"/>
    <property type="match status" value="1"/>
</dbReference>
<gene>
    <name evidence="5" type="ORF">Z043_110538</name>
</gene>
<evidence type="ECO:0000256" key="1">
    <source>
        <dbReference type="ARBA" id="ARBA00009636"/>
    </source>
</evidence>
<accession>A0A0P7ULI1</accession>
<evidence type="ECO:0000256" key="3">
    <source>
        <dbReference type="ARBA" id="ARBA00022741"/>
    </source>
</evidence>
<dbReference type="InterPro" id="IPR008280">
    <property type="entry name" value="Tub_FtsZ_C"/>
</dbReference>
<comment type="caution">
    <text evidence="5">The sequence shown here is derived from an EMBL/GenBank/DDBJ whole genome shotgun (WGS) entry which is preliminary data.</text>
</comment>
<reference evidence="5 6" key="1">
    <citation type="submission" date="2015-08" db="EMBL/GenBank/DDBJ databases">
        <title>The genome of the Asian arowana (Scleropages formosus).</title>
        <authorList>
            <person name="Tan M.H."/>
            <person name="Gan H.M."/>
            <person name="Croft L.J."/>
            <person name="Austin C.M."/>
        </authorList>
    </citation>
    <scope>NUCLEOTIDE SEQUENCE [LARGE SCALE GENOMIC DNA]</scope>
    <source>
        <strain evidence="5">Aro1</strain>
    </source>
</reference>